<accession>A0A450SI24</accession>
<proteinExistence type="predicted"/>
<evidence type="ECO:0000256" key="1">
    <source>
        <dbReference type="SAM" id="Phobius"/>
    </source>
</evidence>
<name>A0A450SI24_9GAMM</name>
<dbReference type="AlphaFoldDB" id="A0A450SI24"/>
<protein>
    <submittedName>
        <fullName evidence="2">Uncharacterized protein</fullName>
    </submittedName>
</protein>
<dbReference type="EMBL" id="CAADEX010000040">
    <property type="protein sequence ID" value="VFJ52947.1"/>
    <property type="molecule type" value="Genomic_DNA"/>
</dbReference>
<reference evidence="2" key="1">
    <citation type="submission" date="2019-02" db="EMBL/GenBank/DDBJ databases">
        <authorList>
            <person name="Gruber-Vodicka R. H."/>
            <person name="Seah K. B. B."/>
        </authorList>
    </citation>
    <scope>NUCLEOTIDE SEQUENCE</scope>
    <source>
        <strain evidence="2">BECK_DK47</strain>
    </source>
</reference>
<gene>
    <name evidence="2" type="ORF">BECKDK2373B_GA0170837_104014</name>
</gene>
<keyword evidence="1" id="KW-1133">Transmembrane helix</keyword>
<keyword evidence="1" id="KW-0472">Membrane</keyword>
<sequence>MDYLTRICANFGRYPLFRSRIILSPTGSLGRAPNKHVGKNKIGLYNELYAKVRLRPLTSLKTRSKCSFTPCKLRFFACFRLVMKHNLTFAFTSNGTKFSVAFPSIGYSGENAMSGIRIIVYLILYILIFFAVLELMSAPESESE</sequence>
<organism evidence="2">
    <name type="scientific">Candidatus Kentrum sp. DK</name>
    <dbReference type="NCBI Taxonomy" id="2126562"/>
    <lineage>
        <taxon>Bacteria</taxon>
        <taxon>Pseudomonadati</taxon>
        <taxon>Pseudomonadota</taxon>
        <taxon>Gammaproteobacteria</taxon>
        <taxon>Candidatus Kentrum</taxon>
    </lineage>
</organism>
<feature type="transmembrane region" description="Helical" evidence="1">
    <location>
        <begin position="118"/>
        <end position="138"/>
    </location>
</feature>
<evidence type="ECO:0000313" key="2">
    <source>
        <dbReference type="EMBL" id="VFJ52947.1"/>
    </source>
</evidence>
<keyword evidence="1" id="KW-0812">Transmembrane</keyword>